<dbReference type="AlphaFoldDB" id="A0A1F7G928"/>
<feature type="transmembrane region" description="Helical" evidence="1">
    <location>
        <begin position="78"/>
        <end position="104"/>
    </location>
</feature>
<dbReference type="EMBL" id="MFZG01000039">
    <property type="protein sequence ID" value="OGK15265.1"/>
    <property type="molecule type" value="Genomic_DNA"/>
</dbReference>
<keyword evidence="1" id="KW-1133">Transmembrane helix</keyword>
<dbReference type="Proteomes" id="UP000177208">
    <property type="component" value="Unassembled WGS sequence"/>
</dbReference>
<name>A0A1F7G928_9BACT</name>
<gene>
    <name evidence="2" type="ORF">A2774_02460</name>
</gene>
<keyword evidence="1" id="KW-0812">Transmembrane</keyword>
<keyword evidence="1" id="KW-0472">Membrane</keyword>
<sequence>MLTSFVVNAQIRNWGTCVTPEGIPTFKCLEIVFGNILFMSSALVILILFIMFVVGAFRYLTSFGNPENVKKAQGTLRYALIGFILFISAYLILNVICFLFLGGIGSNCRLFKLEIPGP</sequence>
<feature type="transmembrane region" description="Helical" evidence="1">
    <location>
        <begin position="36"/>
        <end position="57"/>
    </location>
</feature>
<protein>
    <submittedName>
        <fullName evidence="2">Uncharacterized protein</fullName>
    </submittedName>
</protein>
<evidence type="ECO:0000313" key="2">
    <source>
        <dbReference type="EMBL" id="OGK15265.1"/>
    </source>
</evidence>
<reference evidence="2 3" key="1">
    <citation type="journal article" date="2016" name="Nat. Commun.">
        <title>Thousands of microbial genomes shed light on interconnected biogeochemical processes in an aquifer system.</title>
        <authorList>
            <person name="Anantharaman K."/>
            <person name="Brown C.T."/>
            <person name="Hug L.A."/>
            <person name="Sharon I."/>
            <person name="Castelle C.J."/>
            <person name="Probst A.J."/>
            <person name="Thomas B.C."/>
            <person name="Singh A."/>
            <person name="Wilkins M.J."/>
            <person name="Karaoz U."/>
            <person name="Brodie E.L."/>
            <person name="Williams K.H."/>
            <person name="Hubbard S.S."/>
            <person name="Banfield J.F."/>
        </authorList>
    </citation>
    <scope>NUCLEOTIDE SEQUENCE [LARGE SCALE GENOMIC DNA]</scope>
</reference>
<comment type="caution">
    <text evidence="2">The sequence shown here is derived from an EMBL/GenBank/DDBJ whole genome shotgun (WGS) entry which is preliminary data.</text>
</comment>
<dbReference type="InterPro" id="IPR043993">
    <property type="entry name" value="T4SS_pilin"/>
</dbReference>
<evidence type="ECO:0000256" key="1">
    <source>
        <dbReference type="SAM" id="Phobius"/>
    </source>
</evidence>
<proteinExistence type="predicted"/>
<dbReference type="Pfam" id="PF18895">
    <property type="entry name" value="T4SS_pilin"/>
    <property type="match status" value="1"/>
</dbReference>
<accession>A0A1F7G928</accession>
<organism evidence="2 3">
    <name type="scientific">Candidatus Roizmanbacteria bacterium RIFCSPHIGHO2_01_FULL_39_12c</name>
    <dbReference type="NCBI Taxonomy" id="1802031"/>
    <lineage>
        <taxon>Bacteria</taxon>
        <taxon>Candidatus Roizmaniibacteriota</taxon>
    </lineage>
</organism>
<evidence type="ECO:0000313" key="3">
    <source>
        <dbReference type="Proteomes" id="UP000177208"/>
    </source>
</evidence>